<feature type="non-terminal residue" evidence="1">
    <location>
        <position position="186"/>
    </location>
</feature>
<dbReference type="AlphaFoldDB" id="A0A6S7KF80"/>
<keyword evidence="2" id="KW-1185">Reference proteome</keyword>
<evidence type="ECO:0000313" key="2">
    <source>
        <dbReference type="Proteomes" id="UP001152795"/>
    </source>
</evidence>
<sequence length="186" mass="21199">MKKITVYFENGETTIKLLNPAVFWTYQNIRKEYNDYFSIGGKKVVLDEGYWTFKNLRKELESHGLSVEEFPDGRIKIEFTKGIKSLKLWKLNGLLGYTTFSTTHQSDRSVDIHEGLRYVTVGCNLANRSRNIDPMGFPSNIITSLPIAGTKPLFGTTTKYNDIESEVGADAGIYNEFHFDVKSNVH</sequence>
<dbReference type="Proteomes" id="UP001152795">
    <property type="component" value="Unassembled WGS sequence"/>
</dbReference>
<name>A0A6S7KF80_PARCT</name>
<comment type="caution">
    <text evidence="1">The sequence shown here is derived from an EMBL/GenBank/DDBJ whole genome shotgun (WGS) entry which is preliminary data.</text>
</comment>
<evidence type="ECO:0000313" key="1">
    <source>
        <dbReference type="EMBL" id="CAB4026873.1"/>
    </source>
</evidence>
<proteinExistence type="predicted"/>
<organism evidence="1 2">
    <name type="scientific">Paramuricea clavata</name>
    <name type="common">Red gorgonian</name>
    <name type="synonym">Violescent sea-whip</name>
    <dbReference type="NCBI Taxonomy" id="317549"/>
    <lineage>
        <taxon>Eukaryota</taxon>
        <taxon>Metazoa</taxon>
        <taxon>Cnidaria</taxon>
        <taxon>Anthozoa</taxon>
        <taxon>Octocorallia</taxon>
        <taxon>Malacalcyonacea</taxon>
        <taxon>Plexauridae</taxon>
        <taxon>Paramuricea</taxon>
    </lineage>
</organism>
<gene>
    <name evidence="1" type="ORF">PACLA_8A086673</name>
</gene>
<dbReference type="EMBL" id="CACRXK020014461">
    <property type="protein sequence ID" value="CAB4026873.1"/>
    <property type="molecule type" value="Genomic_DNA"/>
</dbReference>
<reference evidence="1" key="1">
    <citation type="submission" date="2020-04" db="EMBL/GenBank/DDBJ databases">
        <authorList>
            <person name="Alioto T."/>
            <person name="Alioto T."/>
            <person name="Gomez Garrido J."/>
        </authorList>
    </citation>
    <scope>NUCLEOTIDE SEQUENCE</scope>
    <source>
        <strain evidence="1">A484AB</strain>
    </source>
</reference>
<accession>A0A6S7KF80</accession>
<protein>
    <submittedName>
        <fullName evidence="1">Uncharacterized protein</fullName>
    </submittedName>
</protein>